<feature type="non-terminal residue" evidence="11">
    <location>
        <position position="213"/>
    </location>
</feature>
<dbReference type="OrthoDB" id="5372507at2759"/>
<evidence type="ECO:0000313" key="11">
    <source>
        <dbReference type="EMBL" id="NWW70310.1"/>
    </source>
</evidence>
<keyword evidence="4" id="KW-0132">Cell division</keyword>
<sequence length="213" mass="24715">QVTIWLKKIFGDLPVPKYEVNEKTVDILHEMMKFNEERDKDATLLIEDMKEQAAKYEEETDYWQSILLEGLGLSLSSLSPEATMVADELVESAMILKAKDTSLTSFYCAINNRSWEMFEKTSENKEMEQELKNITKKLSEAMMMEKQLQEDINKLEKAQKLEIAKSENRSKNLKFLEDKSQDMKIRIKDAEKQLIATGMDQSLTHEALVDFSE</sequence>
<evidence type="ECO:0000256" key="4">
    <source>
        <dbReference type="ARBA" id="ARBA00022618"/>
    </source>
</evidence>
<dbReference type="EMBL" id="VZRZ01000589">
    <property type="protein sequence ID" value="NWW70310.1"/>
    <property type="molecule type" value="Genomic_DNA"/>
</dbReference>
<dbReference type="GO" id="GO:0051225">
    <property type="term" value="P:spindle assembly"/>
    <property type="evidence" value="ECO:0007669"/>
    <property type="project" value="InterPro"/>
</dbReference>
<protein>
    <submittedName>
        <fullName evidence="11">HAUS1 protein</fullName>
    </submittedName>
</protein>
<keyword evidence="12" id="KW-1185">Reference proteome</keyword>
<dbReference type="GO" id="GO:0070652">
    <property type="term" value="C:HAUS complex"/>
    <property type="evidence" value="ECO:0007669"/>
    <property type="project" value="InterPro"/>
</dbReference>
<accession>A0A7K6Q9A4</accession>
<keyword evidence="9" id="KW-0131">Cell cycle</keyword>
<evidence type="ECO:0000256" key="1">
    <source>
        <dbReference type="ARBA" id="ARBA00004186"/>
    </source>
</evidence>
<name>A0A7K6Q9A4_9PASS</name>
<dbReference type="GO" id="GO:0005829">
    <property type="term" value="C:cytosol"/>
    <property type="evidence" value="ECO:0007669"/>
    <property type="project" value="TreeGrafter"/>
</dbReference>
<gene>
    <name evidence="11" type="primary">Haus1</name>
    <name evidence="11" type="ORF">CLIRUF_R02478</name>
</gene>
<evidence type="ECO:0000256" key="5">
    <source>
        <dbReference type="ARBA" id="ARBA00022701"/>
    </source>
</evidence>
<dbReference type="GO" id="GO:0007098">
    <property type="term" value="P:centrosome cycle"/>
    <property type="evidence" value="ECO:0007669"/>
    <property type="project" value="TreeGrafter"/>
</dbReference>
<reference evidence="11 12" key="1">
    <citation type="submission" date="2019-09" db="EMBL/GenBank/DDBJ databases">
        <title>Bird 10,000 Genomes (B10K) Project - Family phase.</title>
        <authorList>
            <person name="Zhang G."/>
        </authorList>
    </citation>
    <scope>NUCLEOTIDE SEQUENCE [LARGE SCALE GENOMIC DNA]</scope>
    <source>
        <strain evidence="11">B10K-DU-029-53</strain>
    </source>
</reference>
<evidence type="ECO:0000256" key="10">
    <source>
        <dbReference type="SAM" id="Coils"/>
    </source>
</evidence>
<evidence type="ECO:0000256" key="9">
    <source>
        <dbReference type="ARBA" id="ARBA00023306"/>
    </source>
</evidence>
<evidence type="ECO:0000256" key="2">
    <source>
        <dbReference type="ARBA" id="ARBA00005479"/>
    </source>
</evidence>
<organism evidence="11 12">
    <name type="scientific">Climacteris rufus</name>
    <name type="common">rufous treecreeper</name>
    <dbReference type="NCBI Taxonomy" id="47695"/>
    <lineage>
        <taxon>Eukaryota</taxon>
        <taxon>Metazoa</taxon>
        <taxon>Chordata</taxon>
        <taxon>Craniata</taxon>
        <taxon>Vertebrata</taxon>
        <taxon>Euteleostomi</taxon>
        <taxon>Archelosauria</taxon>
        <taxon>Archosauria</taxon>
        <taxon>Dinosauria</taxon>
        <taxon>Saurischia</taxon>
        <taxon>Theropoda</taxon>
        <taxon>Coelurosauria</taxon>
        <taxon>Aves</taxon>
        <taxon>Neognathae</taxon>
        <taxon>Neoaves</taxon>
        <taxon>Telluraves</taxon>
        <taxon>Australaves</taxon>
        <taxon>Passeriformes</taxon>
        <taxon>Climacteridae</taxon>
        <taxon>Climacteris</taxon>
    </lineage>
</organism>
<dbReference type="InterPro" id="IPR026243">
    <property type="entry name" value="HAUS1"/>
</dbReference>
<dbReference type="PANTHER" id="PTHR31570:SF1">
    <property type="entry name" value="HAUS AUGMIN-LIKE COMPLEX SUBUNIT 1"/>
    <property type="match status" value="1"/>
</dbReference>
<keyword evidence="5" id="KW-0493">Microtubule</keyword>
<evidence type="ECO:0000313" key="12">
    <source>
        <dbReference type="Proteomes" id="UP000580879"/>
    </source>
</evidence>
<dbReference type="PRINTS" id="PR02087">
    <property type="entry name" value="HAUSAUGMINL1"/>
</dbReference>
<evidence type="ECO:0000256" key="7">
    <source>
        <dbReference type="ARBA" id="ARBA00023054"/>
    </source>
</evidence>
<evidence type="ECO:0000256" key="3">
    <source>
        <dbReference type="ARBA" id="ARBA00022490"/>
    </source>
</evidence>
<dbReference type="GO" id="GO:0051301">
    <property type="term" value="P:cell division"/>
    <property type="evidence" value="ECO:0007669"/>
    <property type="project" value="UniProtKB-KW"/>
</dbReference>
<comment type="similarity">
    <text evidence="2">Belongs to the HAUS1 family.</text>
</comment>
<dbReference type="Proteomes" id="UP000580879">
    <property type="component" value="Unassembled WGS sequence"/>
</dbReference>
<dbReference type="GO" id="GO:0005874">
    <property type="term" value="C:microtubule"/>
    <property type="evidence" value="ECO:0007669"/>
    <property type="project" value="UniProtKB-KW"/>
</dbReference>
<dbReference type="GO" id="GO:0005819">
    <property type="term" value="C:spindle"/>
    <property type="evidence" value="ECO:0007669"/>
    <property type="project" value="UniProtKB-SubCell"/>
</dbReference>
<keyword evidence="6" id="KW-0498">Mitosis</keyword>
<comment type="subcellular location">
    <subcellularLocation>
        <location evidence="1">Cytoplasm</location>
        <location evidence="1">Cytoskeleton</location>
        <location evidence="1">Spindle</location>
    </subcellularLocation>
</comment>
<proteinExistence type="inferred from homology"/>
<feature type="coiled-coil region" evidence="10">
    <location>
        <begin position="117"/>
        <end position="193"/>
    </location>
</feature>
<evidence type="ECO:0000256" key="8">
    <source>
        <dbReference type="ARBA" id="ARBA00023212"/>
    </source>
</evidence>
<dbReference type="AlphaFoldDB" id="A0A7K6Q9A4"/>
<comment type="caution">
    <text evidence="11">The sequence shown here is derived from an EMBL/GenBank/DDBJ whole genome shotgun (WGS) entry which is preliminary data.</text>
</comment>
<keyword evidence="8" id="KW-0206">Cytoskeleton</keyword>
<feature type="non-terminal residue" evidence="11">
    <location>
        <position position="1"/>
    </location>
</feature>
<keyword evidence="3" id="KW-0963">Cytoplasm</keyword>
<evidence type="ECO:0000256" key="6">
    <source>
        <dbReference type="ARBA" id="ARBA00022776"/>
    </source>
</evidence>
<dbReference type="Pfam" id="PF25762">
    <property type="entry name" value="HAUS1"/>
    <property type="match status" value="1"/>
</dbReference>
<keyword evidence="7 10" id="KW-0175">Coiled coil</keyword>
<dbReference type="PANTHER" id="PTHR31570">
    <property type="entry name" value="HAUS AUGMIN-LIKE COMPLEX SUBUNIT 1"/>
    <property type="match status" value="1"/>
</dbReference>